<dbReference type="PANTHER" id="PTHR30177:SF30">
    <property type="entry name" value="GLYCINE BETAINE UPTAKE SYSTEM PERMEASE PROTEIN YEHY"/>
    <property type="match status" value="1"/>
</dbReference>
<feature type="transmembrane region" description="Helical" evidence="6">
    <location>
        <begin position="22"/>
        <end position="41"/>
    </location>
</feature>
<keyword evidence="4 6" id="KW-1133">Transmembrane helix</keyword>
<sequence length="396" mass="39337">MTASGAAAGRVPRARFPGFDRVGVVPAALAALALALPLVTFKPNRIAAGRGVAFWAALPPAAAAAGGLLLLLIGLAACLRVAPASRLGLALVALAALAGLVGLAPGAVALPGMPYARVSFAAGFWTLLLAFGIMAADGSARLALRPGPRVLLLGAVLLALAGLFASGWWNGLSILKEYAAHRDGFWAEAVTHGGLAFGSLFAALLVGLPLGVACARMPRLRGAALPALNVIQTIPSIAMYGLMMVPLGLLAGAVPFLGALGIRGIGAAPAGLALFLYALLPVVANTAVGLDGVPRDAVEAARGMGMGGARRLRAVELPLAAPVILTGVRIVLVQNIGLVTVAALIGGGGFGTFVFQGTSQAAIDLVLLGAVPTVVLAFTAAVLLDAAAEAAGRTPA</sequence>
<dbReference type="Proteomes" id="UP000290759">
    <property type="component" value="Unassembled WGS sequence"/>
</dbReference>
<dbReference type="GO" id="GO:0055085">
    <property type="term" value="P:transmembrane transport"/>
    <property type="evidence" value="ECO:0007669"/>
    <property type="project" value="InterPro"/>
</dbReference>
<feature type="transmembrane region" description="Helical" evidence="6">
    <location>
        <begin position="237"/>
        <end position="262"/>
    </location>
</feature>
<dbReference type="AlphaFoldDB" id="A0A4Q2U645"/>
<evidence type="ECO:0000256" key="6">
    <source>
        <dbReference type="RuleBase" id="RU363032"/>
    </source>
</evidence>
<dbReference type="EMBL" id="QYBB01000009">
    <property type="protein sequence ID" value="RYC32073.1"/>
    <property type="molecule type" value="Genomic_DNA"/>
</dbReference>
<proteinExistence type="inferred from homology"/>
<dbReference type="Pfam" id="PF00528">
    <property type="entry name" value="BPD_transp_1"/>
    <property type="match status" value="1"/>
</dbReference>
<keyword evidence="5 6" id="KW-0472">Membrane</keyword>
<dbReference type="GO" id="GO:0005886">
    <property type="term" value="C:plasma membrane"/>
    <property type="evidence" value="ECO:0007669"/>
    <property type="project" value="UniProtKB-SubCell"/>
</dbReference>
<evidence type="ECO:0000256" key="2">
    <source>
        <dbReference type="ARBA" id="ARBA00022448"/>
    </source>
</evidence>
<dbReference type="Gene3D" id="1.10.3720.10">
    <property type="entry name" value="MetI-like"/>
    <property type="match status" value="1"/>
</dbReference>
<comment type="subcellular location">
    <subcellularLocation>
        <location evidence="1 6">Cell membrane</location>
        <topology evidence="1 6">Multi-pass membrane protein</topology>
    </subcellularLocation>
</comment>
<dbReference type="SUPFAM" id="SSF161098">
    <property type="entry name" value="MetI-like"/>
    <property type="match status" value="1"/>
</dbReference>
<keyword evidence="3 6" id="KW-0812">Transmembrane</keyword>
<dbReference type="PROSITE" id="PS50928">
    <property type="entry name" value="ABC_TM1"/>
    <property type="match status" value="1"/>
</dbReference>
<feature type="transmembrane region" description="Helical" evidence="6">
    <location>
        <begin position="53"/>
        <end position="75"/>
    </location>
</feature>
<accession>A0A4Q2U645</accession>
<dbReference type="PANTHER" id="PTHR30177">
    <property type="entry name" value="GLYCINE BETAINE/L-PROLINE TRANSPORT SYSTEM PERMEASE PROTEIN PROW"/>
    <property type="match status" value="1"/>
</dbReference>
<dbReference type="RefSeq" id="WP_129226086.1">
    <property type="nucleotide sequence ID" value="NZ_QYBB01000009.1"/>
</dbReference>
<comment type="similarity">
    <text evidence="6">Belongs to the binding-protein-dependent transport system permease family.</text>
</comment>
<keyword evidence="2 6" id="KW-0813">Transport</keyword>
<protein>
    <submittedName>
        <fullName evidence="8">ABC transporter permease</fullName>
    </submittedName>
</protein>
<feature type="transmembrane region" description="Helical" evidence="6">
    <location>
        <begin position="115"/>
        <end position="138"/>
    </location>
</feature>
<dbReference type="CDD" id="cd06261">
    <property type="entry name" value="TM_PBP2"/>
    <property type="match status" value="1"/>
</dbReference>
<evidence type="ECO:0000313" key="9">
    <source>
        <dbReference type="Proteomes" id="UP000290759"/>
    </source>
</evidence>
<evidence type="ECO:0000256" key="5">
    <source>
        <dbReference type="ARBA" id="ARBA00023136"/>
    </source>
</evidence>
<feature type="transmembrane region" description="Helical" evidence="6">
    <location>
        <begin position="150"/>
        <end position="169"/>
    </location>
</feature>
<feature type="transmembrane region" description="Helical" evidence="6">
    <location>
        <begin position="338"/>
        <end position="355"/>
    </location>
</feature>
<gene>
    <name evidence="8" type="ORF">D3273_10090</name>
</gene>
<dbReference type="InterPro" id="IPR035906">
    <property type="entry name" value="MetI-like_sf"/>
</dbReference>
<feature type="transmembrane region" description="Helical" evidence="6">
    <location>
        <begin position="189"/>
        <end position="216"/>
    </location>
</feature>
<dbReference type="OrthoDB" id="9801163at2"/>
<evidence type="ECO:0000256" key="4">
    <source>
        <dbReference type="ARBA" id="ARBA00022989"/>
    </source>
</evidence>
<comment type="caution">
    <text evidence="8">The sequence shown here is derived from an EMBL/GenBank/DDBJ whole genome shotgun (WGS) entry which is preliminary data.</text>
</comment>
<feature type="domain" description="ABC transmembrane type-1" evidence="7">
    <location>
        <begin position="189"/>
        <end position="384"/>
    </location>
</feature>
<feature type="transmembrane region" description="Helical" evidence="6">
    <location>
        <begin position="362"/>
        <end position="384"/>
    </location>
</feature>
<dbReference type="GO" id="GO:0031460">
    <property type="term" value="P:glycine betaine transport"/>
    <property type="evidence" value="ECO:0007669"/>
    <property type="project" value="TreeGrafter"/>
</dbReference>
<feature type="transmembrane region" description="Helical" evidence="6">
    <location>
        <begin position="87"/>
        <end position="109"/>
    </location>
</feature>
<keyword evidence="9" id="KW-1185">Reference proteome</keyword>
<evidence type="ECO:0000256" key="3">
    <source>
        <dbReference type="ARBA" id="ARBA00022692"/>
    </source>
</evidence>
<evidence type="ECO:0000256" key="1">
    <source>
        <dbReference type="ARBA" id="ARBA00004651"/>
    </source>
</evidence>
<organism evidence="8 9">
    <name type="scientific">Lichenibacterium minor</name>
    <dbReference type="NCBI Taxonomy" id="2316528"/>
    <lineage>
        <taxon>Bacteria</taxon>
        <taxon>Pseudomonadati</taxon>
        <taxon>Pseudomonadota</taxon>
        <taxon>Alphaproteobacteria</taxon>
        <taxon>Hyphomicrobiales</taxon>
        <taxon>Lichenihabitantaceae</taxon>
        <taxon>Lichenibacterium</taxon>
    </lineage>
</organism>
<reference evidence="8 9" key="2">
    <citation type="submission" date="2019-02" db="EMBL/GenBank/DDBJ databases">
        <title>'Lichenibacterium ramalinii' gen. nov. sp. nov., 'Lichenibacterium minor' gen. nov. sp. nov.</title>
        <authorList>
            <person name="Pankratov T."/>
        </authorList>
    </citation>
    <scope>NUCLEOTIDE SEQUENCE [LARGE SCALE GENOMIC DNA]</scope>
    <source>
        <strain evidence="8 9">RmlP026</strain>
    </source>
</reference>
<dbReference type="InterPro" id="IPR000515">
    <property type="entry name" value="MetI-like"/>
</dbReference>
<name>A0A4Q2U645_9HYPH</name>
<reference evidence="8 9" key="1">
    <citation type="submission" date="2018-12" db="EMBL/GenBank/DDBJ databases">
        <authorList>
            <person name="Grouzdev D.S."/>
            <person name="Krutkina M.S."/>
        </authorList>
    </citation>
    <scope>NUCLEOTIDE SEQUENCE [LARGE SCALE GENOMIC DNA]</scope>
    <source>
        <strain evidence="8 9">RmlP026</strain>
    </source>
</reference>
<evidence type="ECO:0000259" key="7">
    <source>
        <dbReference type="PROSITE" id="PS50928"/>
    </source>
</evidence>
<evidence type="ECO:0000313" key="8">
    <source>
        <dbReference type="EMBL" id="RYC32073.1"/>
    </source>
</evidence>
<dbReference type="InterPro" id="IPR051204">
    <property type="entry name" value="ABC_transp_perm/SBD"/>
</dbReference>